<feature type="domain" description="Alpha-D-phosphohexomutase alpha/beta/alpha" evidence="6">
    <location>
        <begin position="430"/>
        <end position="577"/>
    </location>
</feature>
<evidence type="ECO:0000259" key="5">
    <source>
        <dbReference type="Pfam" id="PF02878"/>
    </source>
</evidence>
<gene>
    <name evidence="7" type="ORF">IAC76_07940</name>
</gene>
<accession>A0A9D9H1F7</accession>
<dbReference type="Pfam" id="PF02880">
    <property type="entry name" value="PGM_PMM_III"/>
    <property type="match status" value="1"/>
</dbReference>
<dbReference type="InterPro" id="IPR016055">
    <property type="entry name" value="A-D-PHexomutase_a/b/a-I/II/III"/>
</dbReference>
<protein>
    <recommendedName>
        <fullName evidence="9">Phosphomannomutase</fullName>
    </recommendedName>
</protein>
<dbReference type="PANTHER" id="PTHR45745">
    <property type="entry name" value="PHOSPHOMANNOMUTASE 45A"/>
    <property type="match status" value="1"/>
</dbReference>
<dbReference type="Gene3D" id="3.40.120.10">
    <property type="entry name" value="Alpha-D-Glucose-1,6-Bisphosphate, subunit A, domain 3"/>
    <property type="match status" value="2"/>
</dbReference>
<dbReference type="AlphaFoldDB" id="A0A9D9H1F7"/>
<evidence type="ECO:0000256" key="4">
    <source>
        <dbReference type="ARBA" id="ARBA00023235"/>
    </source>
</evidence>
<keyword evidence="2" id="KW-0479">Metal-binding</keyword>
<dbReference type="Proteomes" id="UP000823632">
    <property type="component" value="Unassembled WGS sequence"/>
</dbReference>
<evidence type="ECO:0008006" key="9">
    <source>
        <dbReference type="Google" id="ProtNLM"/>
    </source>
</evidence>
<name>A0A9D9H1F7_9BACT</name>
<evidence type="ECO:0000256" key="3">
    <source>
        <dbReference type="ARBA" id="ARBA00022842"/>
    </source>
</evidence>
<dbReference type="InterPro" id="IPR005846">
    <property type="entry name" value="A-D-PHexomutase_a/b/a-III"/>
</dbReference>
<dbReference type="PANTHER" id="PTHR45745:SF1">
    <property type="entry name" value="PHOSPHOGLUCOMUTASE 2B-RELATED"/>
    <property type="match status" value="1"/>
</dbReference>
<dbReference type="GO" id="GO:0046872">
    <property type="term" value="F:metal ion binding"/>
    <property type="evidence" value="ECO:0007669"/>
    <property type="project" value="UniProtKB-KW"/>
</dbReference>
<evidence type="ECO:0000313" key="7">
    <source>
        <dbReference type="EMBL" id="MBO8431303.1"/>
    </source>
</evidence>
<keyword evidence="3" id="KW-0460">Magnesium</keyword>
<evidence type="ECO:0000313" key="8">
    <source>
        <dbReference type="Proteomes" id="UP000823632"/>
    </source>
</evidence>
<dbReference type="GO" id="GO:0008973">
    <property type="term" value="F:phosphopentomutase activity"/>
    <property type="evidence" value="ECO:0007669"/>
    <property type="project" value="TreeGrafter"/>
</dbReference>
<comment type="caution">
    <text evidence="7">The sequence shown here is derived from an EMBL/GenBank/DDBJ whole genome shotgun (WGS) entry which is preliminary data.</text>
</comment>
<reference evidence="7" key="2">
    <citation type="journal article" date="2021" name="PeerJ">
        <title>Extensive microbial diversity within the chicken gut microbiome revealed by metagenomics and culture.</title>
        <authorList>
            <person name="Gilroy R."/>
            <person name="Ravi A."/>
            <person name="Getino M."/>
            <person name="Pursley I."/>
            <person name="Horton D.L."/>
            <person name="Alikhan N.F."/>
            <person name="Baker D."/>
            <person name="Gharbi K."/>
            <person name="Hall N."/>
            <person name="Watson M."/>
            <person name="Adriaenssens E.M."/>
            <person name="Foster-Nyarko E."/>
            <person name="Jarju S."/>
            <person name="Secka A."/>
            <person name="Antonio M."/>
            <person name="Oren A."/>
            <person name="Chaudhuri R.R."/>
            <person name="La Ragione R."/>
            <person name="Hildebrand F."/>
            <person name="Pallen M.J."/>
        </authorList>
    </citation>
    <scope>NUCLEOTIDE SEQUENCE</scope>
    <source>
        <strain evidence="7">10192</strain>
    </source>
</reference>
<dbReference type="GO" id="GO:0005975">
    <property type="term" value="P:carbohydrate metabolic process"/>
    <property type="evidence" value="ECO:0007669"/>
    <property type="project" value="InterPro"/>
</dbReference>
<dbReference type="SUPFAM" id="SSF53738">
    <property type="entry name" value="Phosphoglucomutase, first 3 domains"/>
    <property type="match status" value="2"/>
</dbReference>
<dbReference type="GO" id="GO:0006166">
    <property type="term" value="P:purine ribonucleoside salvage"/>
    <property type="evidence" value="ECO:0007669"/>
    <property type="project" value="TreeGrafter"/>
</dbReference>
<evidence type="ECO:0000259" key="6">
    <source>
        <dbReference type="Pfam" id="PF02880"/>
    </source>
</evidence>
<proteinExistence type="inferred from homology"/>
<reference evidence="7" key="1">
    <citation type="submission" date="2020-10" db="EMBL/GenBank/DDBJ databases">
        <authorList>
            <person name="Gilroy R."/>
        </authorList>
    </citation>
    <scope>NUCLEOTIDE SEQUENCE</scope>
    <source>
        <strain evidence="7">10192</strain>
    </source>
</reference>
<keyword evidence="4" id="KW-0413">Isomerase</keyword>
<evidence type="ECO:0000256" key="2">
    <source>
        <dbReference type="ARBA" id="ARBA00022723"/>
    </source>
</evidence>
<organism evidence="7 8">
    <name type="scientific">Candidatus Scatousia excrementipullorum</name>
    <dbReference type="NCBI Taxonomy" id="2840936"/>
    <lineage>
        <taxon>Bacteria</taxon>
        <taxon>Candidatus Scatousia</taxon>
    </lineage>
</organism>
<sequence length="756" mass="85686">MSKLIKESKNALENELFKSVYDKTPDYIKNLNIMDFSQDGEFTITLKKEHLYSYDEKTNPEGLNLYDWFRGYAKEAKVSTAGIRGPQNILFPQDPRFPINLFGIVLATLAKSLVAREKYKGQTILKVAGREVRYNSALFLDAIARIQAANGIKTLVPVERKTIPIWLASFLAFKLDLLGGEYITSSHGISVKNATKDLNCQGSQYLPEESMEFVDKIDEIFKETEKKGIYEIKVAAKDNPLIDESVMAKLNDGIDLYVEYLKSGVAKKVNLDLIKNLKDKICIENVGGSAYRTLSRVLKKLEVSEKFDWFNIEEDPFFHGIGKYDITPKGEHAFYDYSVDATVIAKRLSGEKFFPVIETLHYEEKLKNYPLGTCVLITDPDHDRLTITQTEPASRIEYLQKNGIDYVPLGNDKILTVFTANQAFLMIMDFWAKQLKAQNLWKNHPRFMIKTTASANSWDEWARKNDVKVVNVPVGFKEIANIMKKVELQLKNNPAKPVIVDDVFGNEINLGVNPRLLFGGEESGGMIMGCEDLIESLAGRKAVAMREKSATEAIVVASALIAKLGKKPMSDYLNEIFADNDIVSRYDTRIDIAYYNESEPDINKLKAAKIEGEKKRTKNDLFFLSMAMGVKEGLMTLDDVREILNDSFKSLIFDNLEDIKFVGDGTYLKFAHKYIEIRPSGTDAKTKAYGGGSNKEMIETYANVMGNYSGDRTELHKKFIPDDFYAKTKDMAMDYYLAFVDKGANNEKFVIPDYKF</sequence>
<dbReference type="EMBL" id="JADIND010000175">
    <property type="protein sequence ID" value="MBO8431303.1"/>
    <property type="molecule type" value="Genomic_DNA"/>
</dbReference>
<feature type="domain" description="Alpha-D-phosphohexomutase alpha/beta/alpha" evidence="5">
    <location>
        <begin position="104"/>
        <end position="220"/>
    </location>
</feature>
<dbReference type="InterPro" id="IPR005844">
    <property type="entry name" value="A-D-PHexomutase_a/b/a-I"/>
</dbReference>
<dbReference type="Pfam" id="PF02878">
    <property type="entry name" value="PGM_PMM_I"/>
    <property type="match status" value="1"/>
</dbReference>
<evidence type="ECO:0000256" key="1">
    <source>
        <dbReference type="ARBA" id="ARBA00010231"/>
    </source>
</evidence>
<comment type="similarity">
    <text evidence="1">Belongs to the phosphohexose mutase family.</text>
</comment>